<evidence type="ECO:0000313" key="1">
    <source>
        <dbReference type="EMBL" id="MBM3331253.1"/>
    </source>
</evidence>
<dbReference type="Proteomes" id="UP000779900">
    <property type="component" value="Unassembled WGS sequence"/>
</dbReference>
<reference evidence="1" key="1">
    <citation type="submission" date="2019-03" db="EMBL/GenBank/DDBJ databases">
        <title>Lake Tanganyika Metagenome-Assembled Genomes (MAGs).</title>
        <authorList>
            <person name="Tran P."/>
        </authorList>
    </citation>
    <scope>NUCLEOTIDE SEQUENCE</scope>
    <source>
        <strain evidence="1">K_DeepCast_150m_m2_040</strain>
    </source>
</reference>
<dbReference type="AlphaFoldDB" id="A0A937XGK9"/>
<gene>
    <name evidence="1" type="ORF">FJY68_05285</name>
</gene>
<organism evidence="1 2">
    <name type="scientific">candidate division WOR-3 bacterium</name>
    <dbReference type="NCBI Taxonomy" id="2052148"/>
    <lineage>
        <taxon>Bacteria</taxon>
        <taxon>Bacteria division WOR-3</taxon>
    </lineage>
</organism>
<sequence length="127" mass="14076">MLRLTMQVRLGICSLLLALVLAGCRYNDPCPVYVTNHSSHTPLLEVAQDSLFETDWQAFLLIPQDSAFVGYFPRGTVLWLEGQPDHSRVASNTSIFGGVPVAITILRKTTFLFVDDSLGDPVLRVIQ</sequence>
<proteinExistence type="predicted"/>
<accession>A0A937XGK9</accession>
<dbReference type="EMBL" id="VGIR01000023">
    <property type="protein sequence ID" value="MBM3331253.1"/>
    <property type="molecule type" value="Genomic_DNA"/>
</dbReference>
<name>A0A937XGK9_UNCW3</name>
<evidence type="ECO:0000313" key="2">
    <source>
        <dbReference type="Proteomes" id="UP000779900"/>
    </source>
</evidence>
<protein>
    <submittedName>
        <fullName evidence="1">Uncharacterized protein</fullName>
    </submittedName>
</protein>
<dbReference type="PROSITE" id="PS51257">
    <property type="entry name" value="PROKAR_LIPOPROTEIN"/>
    <property type="match status" value="1"/>
</dbReference>
<comment type="caution">
    <text evidence="1">The sequence shown here is derived from an EMBL/GenBank/DDBJ whole genome shotgun (WGS) entry which is preliminary data.</text>
</comment>